<evidence type="ECO:0000259" key="7">
    <source>
        <dbReference type="Pfam" id="PF04024"/>
    </source>
</evidence>
<name>A0ABT0RE39_9SPHN</name>
<feature type="transmembrane region" description="Helical" evidence="6">
    <location>
        <begin position="37"/>
        <end position="59"/>
    </location>
</feature>
<evidence type="ECO:0000256" key="3">
    <source>
        <dbReference type="ARBA" id="ARBA00022692"/>
    </source>
</evidence>
<evidence type="ECO:0000256" key="4">
    <source>
        <dbReference type="ARBA" id="ARBA00022989"/>
    </source>
</evidence>
<proteinExistence type="predicted"/>
<protein>
    <submittedName>
        <fullName evidence="8">Envelope stress response membrane protein PspC</fullName>
    </submittedName>
</protein>
<gene>
    <name evidence="8" type="primary">pspC</name>
    <name evidence="8" type="ORF">LZ519_04125</name>
</gene>
<comment type="caution">
    <text evidence="8">The sequence shown here is derived from an EMBL/GenBank/DDBJ whole genome shotgun (WGS) entry which is preliminary data.</text>
</comment>
<evidence type="ECO:0000313" key="8">
    <source>
        <dbReference type="EMBL" id="MCL6678504.1"/>
    </source>
</evidence>
<comment type="subcellular location">
    <subcellularLocation>
        <location evidence="1">Cell membrane</location>
        <topology evidence="1">Single-pass membrane protein</topology>
    </subcellularLocation>
</comment>
<evidence type="ECO:0000313" key="9">
    <source>
        <dbReference type="Proteomes" id="UP001165343"/>
    </source>
</evidence>
<evidence type="ECO:0000256" key="5">
    <source>
        <dbReference type="ARBA" id="ARBA00023136"/>
    </source>
</evidence>
<accession>A0ABT0RE39</accession>
<dbReference type="RefSeq" id="WP_249867454.1">
    <property type="nucleotide sequence ID" value="NZ_JAMGBC010000001.1"/>
</dbReference>
<dbReference type="Pfam" id="PF04024">
    <property type="entry name" value="PspC"/>
    <property type="match status" value="1"/>
</dbReference>
<dbReference type="PANTHER" id="PTHR33885:SF3">
    <property type="entry name" value="PHAGE SHOCK PROTEIN C"/>
    <property type="match status" value="1"/>
</dbReference>
<dbReference type="Proteomes" id="UP001165343">
    <property type="component" value="Unassembled WGS sequence"/>
</dbReference>
<dbReference type="EMBL" id="JAMGBC010000001">
    <property type="protein sequence ID" value="MCL6678504.1"/>
    <property type="molecule type" value="Genomic_DNA"/>
</dbReference>
<feature type="domain" description="Phage shock protein PspC N-terminal" evidence="7">
    <location>
        <begin position="10"/>
        <end position="63"/>
    </location>
</feature>
<keyword evidence="2" id="KW-1003">Cell membrane</keyword>
<keyword evidence="9" id="KW-1185">Reference proteome</keyword>
<evidence type="ECO:0000256" key="1">
    <source>
        <dbReference type="ARBA" id="ARBA00004162"/>
    </source>
</evidence>
<keyword evidence="5 6" id="KW-0472">Membrane</keyword>
<evidence type="ECO:0000256" key="2">
    <source>
        <dbReference type="ARBA" id="ARBA00022475"/>
    </source>
</evidence>
<evidence type="ECO:0000256" key="6">
    <source>
        <dbReference type="SAM" id="Phobius"/>
    </source>
</evidence>
<dbReference type="InterPro" id="IPR007168">
    <property type="entry name" value="Phageshock_PspC_N"/>
</dbReference>
<reference evidence="8" key="1">
    <citation type="submission" date="2022-05" db="EMBL/GenBank/DDBJ databases">
        <authorList>
            <person name="Jo J.-H."/>
            <person name="Im W.-T."/>
        </authorList>
    </citation>
    <scope>NUCLEOTIDE SEQUENCE</scope>
    <source>
        <strain evidence="8">RG327</strain>
    </source>
</reference>
<sequence length="129" mass="14785">MSTQPPSRTKFYLDKRHGKVMGVCAGLADYTGFDVTLVRILLILGVFMGGGALIPVYFITGWVAQDRPRELADSDPEETKFWQGVRQSPSRSARDIKSRFRDIDRRLAQIEHYVTIENRSLAREIEQLR</sequence>
<dbReference type="PANTHER" id="PTHR33885">
    <property type="entry name" value="PHAGE SHOCK PROTEIN C"/>
    <property type="match status" value="1"/>
</dbReference>
<dbReference type="NCBIfam" id="TIGR02978">
    <property type="entry name" value="phageshock_pspC"/>
    <property type="match status" value="1"/>
</dbReference>
<keyword evidence="3 6" id="KW-0812">Transmembrane</keyword>
<organism evidence="8 9">
    <name type="scientific">Sphingomonas anseongensis</name>
    <dbReference type="NCBI Taxonomy" id="2908207"/>
    <lineage>
        <taxon>Bacteria</taxon>
        <taxon>Pseudomonadati</taxon>
        <taxon>Pseudomonadota</taxon>
        <taxon>Alphaproteobacteria</taxon>
        <taxon>Sphingomonadales</taxon>
        <taxon>Sphingomonadaceae</taxon>
        <taxon>Sphingomonas</taxon>
    </lineage>
</organism>
<dbReference type="InterPro" id="IPR052027">
    <property type="entry name" value="PspC"/>
</dbReference>
<dbReference type="InterPro" id="IPR014320">
    <property type="entry name" value="Phageshock_PspC"/>
</dbReference>
<keyword evidence="4 6" id="KW-1133">Transmembrane helix</keyword>